<evidence type="ECO:0000256" key="6">
    <source>
        <dbReference type="SAM" id="MobiDB-lite"/>
    </source>
</evidence>
<comment type="subcellular location">
    <subcellularLocation>
        <location evidence="1">Cell membrane</location>
        <topology evidence="1">Multi-pass membrane protein</topology>
    </subcellularLocation>
</comment>
<evidence type="ECO:0000256" key="3">
    <source>
        <dbReference type="ARBA" id="ARBA00022692"/>
    </source>
</evidence>
<keyword evidence="2" id="KW-1003">Cell membrane</keyword>
<dbReference type="PANTHER" id="PTHR36115:SF4">
    <property type="entry name" value="MEMBRANE PROTEIN"/>
    <property type="match status" value="1"/>
</dbReference>
<keyword evidence="4 7" id="KW-1133">Transmembrane helix</keyword>
<evidence type="ECO:0000256" key="1">
    <source>
        <dbReference type="ARBA" id="ARBA00004651"/>
    </source>
</evidence>
<feature type="transmembrane region" description="Helical" evidence="7">
    <location>
        <begin position="53"/>
        <end position="73"/>
    </location>
</feature>
<evidence type="ECO:0000256" key="5">
    <source>
        <dbReference type="ARBA" id="ARBA00023136"/>
    </source>
</evidence>
<dbReference type="InterPro" id="IPR010432">
    <property type="entry name" value="RDD"/>
</dbReference>
<keyword evidence="10" id="KW-1185">Reference proteome</keyword>
<evidence type="ECO:0000313" key="9">
    <source>
        <dbReference type="EMBL" id="BAJ27907.1"/>
    </source>
</evidence>
<dbReference type="AlphaFoldDB" id="E4N9M6"/>
<feature type="region of interest" description="Disordered" evidence="6">
    <location>
        <begin position="1"/>
        <end position="24"/>
    </location>
</feature>
<dbReference type="GO" id="GO:0005886">
    <property type="term" value="C:plasma membrane"/>
    <property type="evidence" value="ECO:0007669"/>
    <property type="project" value="UniProtKB-SubCell"/>
</dbReference>
<evidence type="ECO:0000256" key="4">
    <source>
        <dbReference type="ARBA" id="ARBA00022989"/>
    </source>
</evidence>
<dbReference type="PANTHER" id="PTHR36115">
    <property type="entry name" value="PROLINE-RICH ANTIGEN HOMOLOG-RELATED"/>
    <property type="match status" value="1"/>
</dbReference>
<dbReference type="PATRIC" id="fig|452652.3.peg.2096"/>
<keyword evidence="5 7" id="KW-0472">Membrane</keyword>
<dbReference type="EMBL" id="AP010968">
    <property type="protein sequence ID" value="BAJ27907.1"/>
    <property type="molecule type" value="Genomic_DNA"/>
</dbReference>
<evidence type="ECO:0000256" key="2">
    <source>
        <dbReference type="ARBA" id="ARBA00022475"/>
    </source>
</evidence>
<feature type="domain" description="RDD" evidence="8">
    <location>
        <begin position="46"/>
        <end position="170"/>
    </location>
</feature>
<dbReference type="eggNOG" id="COG1714">
    <property type="taxonomic scope" value="Bacteria"/>
</dbReference>
<evidence type="ECO:0000313" key="10">
    <source>
        <dbReference type="Proteomes" id="UP000007076"/>
    </source>
</evidence>
<accession>E4N9M6</accession>
<protein>
    <recommendedName>
        <fullName evidence="8">RDD domain-containing protein</fullName>
    </recommendedName>
</protein>
<dbReference type="InterPro" id="IPR051791">
    <property type="entry name" value="Pra-immunoreactive"/>
</dbReference>
<dbReference type="Proteomes" id="UP000007076">
    <property type="component" value="Chromosome"/>
</dbReference>
<dbReference type="RefSeq" id="WP_014135225.1">
    <property type="nucleotide sequence ID" value="NC_016109.1"/>
</dbReference>
<reference evidence="9 10" key="1">
    <citation type="journal article" date="2010" name="DNA Res.">
        <title>Genome sequence of Kitasatospora setae NBRC 14216T: an evolutionary snapshot of the family Streptomycetaceae.</title>
        <authorList>
            <person name="Ichikawa N."/>
            <person name="Oguchi A."/>
            <person name="Ikeda H."/>
            <person name="Ishikawa J."/>
            <person name="Kitani S."/>
            <person name="Watanabe Y."/>
            <person name="Nakamura S."/>
            <person name="Katano Y."/>
            <person name="Kishi E."/>
            <person name="Sasagawa M."/>
            <person name="Ankai A."/>
            <person name="Fukui S."/>
            <person name="Hashimoto Y."/>
            <person name="Kamata S."/>
            <person name="Otoguro M."/>
            <person name="Tanikawa S."/>
            <person name="Nihira T."/>
            <person name="Horinouchi S."/>
            <person name="Ohnishi Y."/>
            <person name="Hayakawa M."/>
            <person name="Kuzuyama T."/>
            <person name="Arisawa A."/>
            <person name="Nomoto F."/>
            <person name="Miura H."/>
            <person name="Takahashi Y."/>
            <person name="Fujita N."/>
        </authorList>
    </citation>
    <scope>NUCLEOTIDE SEQUENCE [LARGE SCALE GENOMIC DNA]</scope>
    <source>
        <strain evidence="10">ATCC 33774 / DSM 43861 / JCM 3304 / KCC A-0304 / NBRC 14216 / KM-6054</strain>
    </source>
</reference>
<name>E4N9M6_KITSK</name>
<sequence length="178" mass="18884">MSSNTPPGYEPPQDPYAQYQQGAGFPGWLSPAPAPGYPPAPGSRVLASPGDRLLARLIDAAVLIVPFIVVAVISLGSLLYYVLAAVVLVAYEGGMLLTQHGQTVGKKVMKLRVVSAATGGRPTDNELWTRAGIYGVPVLVPYVGGLFSLVNTLSLLWDKPLQQCFHDKGAKTVVVKEN</sequence>
<evidence type="ECO:0000259" key="8">
    <source>
        <dbReference type="Pfam" id="PF06271"/>
    </source>
</evidence>
<organism evidence="9 10">
    <name type="scientific">Kitasatospora setae (strain ATCC 33774 / DSM 43861 / JCM 3304 / KCC A-0304 / NBRC 14216 / KM-6054)</name>
    <name type="common">Streptomyces setae</name>
    <dbReference type="NCBI Taxonomy" id="452652"/>
    <lineage>
        <taxon>Bacteria</taxon>
        <taxon>Bacillati</taxon>
        <taxon>Actinomycetota</taxon>
        <taxon>Actinomycetes</taxon>
        <taxon>Kitasatosporales</taxon>
        <taxon>Streptomycetaceae</taxon>
        <taxon>Kitasatospora</taxon>
    </lineage>
</organism>
<keyword evidence="3 7" id="KW-0812">Transmembrane</keyword>
<dbReference type="HOGENOM" id="CLU_079635_2_0_11"/>
<gene>
    <name evidence="9" type="ordered locus">KSE_20840</name>
</gene>
<evidence type="ECO:0000256" key="7">
    <source>
        <dbReference type="SAM" id="Phobius"/>
    </source>
</evidence>
<dbReference type="Pfam" id="PF06271">
    <property type="entry name" value="RDD"/>
    <property type="match status" value="1"/>
</dbReference>
<dbReference type="KEGG" id="ksk:KSE_20840"/>
<dbReference type="STRING" id="452652.KSE_20840"/>
<proteinExistence type="predicted"/>